<dbReference type="OrthoDB" id="4506189at2759"/>
<sequence>MVARDVEKMVAVGLVWGATNALMRRGAVIWDQTLKSTPHSNASHLSKWLKLALIWQYTLPFLINLSASAAFFAILSGAPISVAVPVTNATTFAATTVFGIILGEETRLVPALFEIQIASVHQVHHFTSPSLQIASFTDSPSPSAVPRPKNFAMGFSKTEVNLRRLLAAAPQQHNQAKLVHYVAALRELLEKLAEERVSEGLPRVSKGQLNEYSEKIEAIAAKLVATECSTQFPEEPSLDSKVLEPPSVSAEEGVSSPRGLRRRFVPPSSERTIPNTVEDSPKSVKLDAAAQAHIEKHRKLQEDLTDEMVGLARQLKESSLRMNESIKNTEKILDSTEKAVEHSLASTGHANTRAAEVFSQSMKTSCFTWLLIFVMTCIFVMVVLLIRVT</sequence>
<feature type="compositionally biased region" description="Polar residues" evidence="10">
    <location>
        <begin position="269"/>
        <end position="278"/>
    </location>
</feature>
<keyword evidence="7" id="KW-0653">Protein transport</keyword>
<comment type="subcellular location">
    <subcellularLocation>
        <location evidence="1">Endoplasmic reticulum membrane</location>
        <topology evidence="1">Single-pass type IV membrane protein</topology>
    </subcellularLocation>
</comment>
<name>A0A9N7NES1_STRHE</name>
<evidence type="ECO:0000256" key="6">
    <source>
        <dbReference type="ARBA" id="ARBA00022892"/>
    </source>
</evidence>
<evidence type="ECO:0000256" key="8">
    <source>
        <dbReference type="ARBA" id="ARBA00022989"/>
    </source>
</evidence>
<keyword evidence="4 11" id="KW-0812">Transmembrane</keyword>
<keyword evidence="13" id="KW-1185">Reference proteome</keyword>
<evidence type="ECO:0000256" key="3">
    <source>
        <dbReference type="ARBA" id="ARBA00022448"/>
    </source>
</evidence>
<feature type="transmembrane region" description="Helical" evidence="11">
    <location>
        <begin position="54"/>
        <end position="75"/>
    </location>
</feature>
<accession>A0A9N7NES1</accession>
<dbReference type="InterPro" id="IPR019150">
    <property type="entry name" value="Vesicle_transport_protein_Use1"/>
</dbReference>
<dbReference type="Proteomes" id="UP001153555">
    <property type="component" value="Unassembled WGS sequence"/>
</dbReference>
<gene>
    <name evidence="12" type="ORF">SHERM_24765</name>
</gene>
<comment type="caution">
    <text evidence="12">The sequence shown here is derived from an EMBL/GenBank/DDBJ whole genome shotgun (WGS) entry which is preliminary data.</text>
</comment>
<feature type="transmembrane region" description="Helical" evidence="11">
    <location>
        <begin position="367"/>
        <end position="386"/>
    </location>
</feature>
<evidence type="ECO:0000256" key="1">
    <source>
        <dbReference type="ARBA" id="ARBA00004163"/>
    </source>
</evidence>
<keyword evidence="5" id="KW-0256">Endoplasmic reticulum</keyword>
<keyword evidence="8 11" id="KW-1133">Transmembrane helix</keyword>
<comment type="similarity">
    <text evidence="2">Belongs to the USE1 family.</text>
</comment>
<dbReference type="GO" id="GO:0031201">
    <property type="term" value="C:SNARE complex"/>
    <property type="evidence" value="ECO:0007669"/>
    <property type="project" value="TreeGrafter"/>
</dbReference>
<dbReference type="GO" id="GO:0006890">
    <property type="term" value="P:retrograde vesicle-mediated transport, Golgi to endoplasmic reticulum"/>
    <property type="evidence" value="ECO:0007669"/>
    <property type="project" value="TreeGrafter"/>
</dbReference>
<dbReference type="InterPro" id="IPR018908">
    <property type="entry name" value="TMEM234"/>
</dbReference>
<keyword evidence="3" id="KW-0813">Transport</keyword>
<dbReference type="PANTHER" id="PTHR13050">
    <property type="entry name" value="USE1-LIKE PROTEIN"/>
    <property type="match status" value="1"/>
</dbReference>
<dbReference type="EMBL" id="CACSLK010027773">
    <property type="protein sequence ID" value="CAA0829178.1"/>
    <property type="molecule type" value="Genomic_DNA"/>
</dbReference>
<dbReference type="Pfam" id="PF10639">
    <property type="entry name" value="TMEM234"/>
    <property type="match status" value="1"/>
</dbReference>
<protein>
    <submittedName>
        <fullName evidence="12">Membrane fusion protein Use1</fullName>
    </submittedName>
</protein>
<keyword evidence="6" id="KW-0931">ER-Golgi transport</keyword>
<evidence type="ECO:0000256" key="7">
    <source>
        <dbReference type="ARBA" id="ARBA00022927"/>
    </source>
</evidence>
<evidence type="ECO:0000256" key="10">
    <source>
        <dbReference type="SAM" id="MobiDB-lite"/>
    </source>
</evidence>
<reference evidence="12" key="1">
    <citation type="submission" date="2019-12" db="EMBL/GenBank/DDBJ databases">
        <authorList>
            <person name="Scholes J."/>
        </authorList>
    </citation>
    <scope>NUCLEOTIDE SEQUENCE</scope>
</reference>
<evidence type="ECO:0000313" key="13">
    <source>
        <dbReference type="Proteomes" id="UP001153555"/>
    </source>
</evidence>
<dbReference type="GO" id="GO:0005484">
    <property type="term" value="F:SNAP receptor activity"/>
    <property type="evidence" value="ECO:0007669"/>
    <property type="project" value="TreeGrafter"/>
</dbReference>
<dbReference type="CDD" id="cd15860">
    <property type="entry name" value="SNARE_USE1"/>
    <property type="match status" value="1"/>
</dbReference>
<evidence type="ECO:0000256" key="11">
    <source>
        <dbReference type="SAM" id="Phobius"/>
    </source>
</evidence>
<dbReference type="AlphaFoldDB" id="A0A9N7NES1"/>
<evidence type="ECO:0000313" key="12">
    <source>
        <dbReference type="EMBL" id="CAA0829178.1"/>
    </source>
</evidence>
<feature type="region of interest" description="Disordered" evidence="10">
    <location>
        <begin position="234"/>
        <end position="284"/>
    </location>
</feature>
<feature type="transmembrane region" description="Helical" evidence="11">
    <location>
        <begin position="82"/>
        <end position="102"/>
    </location>
</feature>
<evidence type="ECO:0000256" key="4">
    <source>
        <dbReference type="ARBA" id="ARBA00022692"/>
    </source>
</evidence>
<evidence type="ECO:0000256" key="2">
    <source>
        <dbReference type="ARBA" id="ARBA00007891"/>
    </source>
</evidence>
<keyword evidence="9 11" id="KW-0472">Membrane</keyword>
<dbReference type="GO" id="GO:0015031">
    <property type="term" value="P:protein transport"/>
    <property type="evidence" value="ECO:0007669"/>
    <property type="project" value="UniProtKB-KW"/>
</dbReference>
<dbReference type="PANTHER" id="PTHR13050:SF7">
    <property type="entry name" value="VESICLE TRANSPORT PROTEIN USE1"/>
    <property type="match status" value="1"/>
</dbReference>
<organism evidence="12 13">
    <name type="scientific">Striga hermonthica</name>
    <name type="common">Purple witchweed</name>
    <name type="synonym">Buchnera hermonthica</name>
    <dbReference type="NCBI Taxonomy" id="68872"/>
    <lineage>
        <taxon>Eukaryota</taxon>
        <taxon>Viridiplantae</taxon>
        <taxon>Streptophyta</taxon>
        <taxon>Embryophyta</taxon>
        <taxon>Tracheophyta</taxon>
        <taxon>Spermatophyta</taxon>
        <taxon>Magnoliopsida</taxon>
        <taxon>eudicotyledons</taxon>
        <taxon>Gunneridae</taxon>
        <taxon>Pentapetalae</taxon>
        <taxon>asterids</taxon>
        <taxon>lamiids</taxon>
        <taxon>Lamiales</taxon>
        <taxon>Orobanchaceae</taxon>
        <taxon>Buchnereae</taxon>
        <taxon>Striga</taxon>
    </lineage>
</organism>
<dbReference type="GO" id="GO:0005789">
    <property type="term" value="C:endoplasmic reticulum membrane"/>
    <property type="evidence" value="ECO:0007669"/>
    <property type="project" value="UniProtKB-SubCell"/>
</dbReference>
<dbReference type="Pfam" id="PF09753">
    <property type="entry name" value="Use1"/>
    <property type="match status" value="1"/>
</dbReference>
<proteinExistence type="inferred from homology"/>
<evidence type="ECO:0000256" key="5">
    <source>
        <dbReference type="ARBA" id="ARBA00022824"/>
    </source>
</evidence>
<evidence type="ECO:0000256" key="9">
    <source>
        <dbReference type="ARBA" id="ARBA00023136"/>
    </source>
</evidence>